<reference evidence="3" key="1">
    <citation type="journal article" date="2019" name="Int. J. Syst. Evol. Microbiol.">
        <title>The Global Catalogue of Microorganisms (GCM) 10K type strain sequencing project: providing services to taxonomists for standard genome sequencing and annotation.</title>
        <authorList>
            <consortium name="The Broad Institute Genomics Platform"/>
            <consortium name="The Broad Institute Genome Sequencing Center for Infectious Disease"/>
            <person name="Wu L."/>
            <person name="Ma J."/>
        </authorList>
    </citation>
    <scope>NUCLEOTIDE SEQUENCE [LARGE SCALE GENOMIC DNA]</scope>
    <source>
        <strain evidence="3">JCM 13581</strain>
    </source>
</reference>
<name>A0ABP5AWF9_9ACTN</name>
<organism evidence="2 3">
    <name type="scientific">Streptomyces sodiiphilus</name>
    <dbReference type="NCBI Taxonomy" id="226217"/>
    <lineage>
        <taxon>Bacteria</taxon>
        <taxon>Bacillati</taxon>
        <taxon>Actinomycetota</taxon>
        <taxon>Actinomycetes</taxon>
        <taxon>Kitasatosporales</taxon>
        <taxon>Streptomycetaceae</taxon>
        <taxon>Streptomyces</taxon>
    </lineage>
</organism>
<comment type="caution">
    <text evidence="2">The sequence shown here is derived from an EMBL/GenBank/DDBJ whole genome shotgun (WGS) entry which is preliminary data.</text>
</comment>
<evidence type="ECO:0000313" key="2">
    <source>
        <dbReference type="EMBL" id="GAA1921881.1"/>
    </source>
</evidence>
<feature type="region of interest" description="Disordered" evidence="1">
    <location>
        <begin position="34"/>
        <end position="56"/>
    </location>
</feature>
<dbReference type="Proteomes" id="UP001501303">
    <property type="component" value="Unassembled WGS sequence"/>
</dbReference>
<sequence>MTCFTRPGESARYVAEQWTTLWITCVQRGVACGPPVDNRERRGGDREFSTACGPAGSTYPQGADLRGIGYRGSAVDTVLDNRDGTQGVEGKYPQDLWRKAVTPPGIEQDPRDVPGVLWRPPVRGAVGAVAVSRS</sequence>
<protein>
    <submittedName>
        <fullName evidence="2">Uncharacterized protein</fullName>
    </submittedName>
</protein>
<feature type="compositionally biased region" description="Basic and acidic residues" evidence="1">
    <location>
        <begin position="37"/>
        <end position="48"/>
    </location>
</feature>
<proteinExistence type="predicted"/>
<evidence type="ECO:0000313" key="3">
    <source>
        <dbReference type="Proteomes" id="UP001501303"/>
    </source>
</evidence>
<dbReference type="EMBL" id="BAAAMJ010000032">
    <property type="protein sequence ID" value="GAA1921881.1"/>
    <property type="molecule type" value="Genomic_DNA"/>
</dbReference>
<gene>
    <name evidence="2" type="ORF">GCM10009716_33090</name>
</gene>
<accession>A0ABP5AWF9</accession>
<keyword evidence="3" id="KW-1185">Reference proteome</keyword>
<evidence type="ECO:0000256" key="1">
    <source>
        <dbReference type="SAM" id="MobiDB-lite"/>
    </source>
</evidence>